<name>A0A5K7YR19_9BACT</name>
<dbReference type="KEGG" id="dalk:DSCA_42790"/>
<dbReference type="InterPro" id="IPR050151">
    <property type="entry name" value="Class-I_Pyr_Nuc-Dis_Oxidored"/>
</dbReference>
<evidence type="ECO:0000256" key="10">
    <source>
        <dbReference type="ARBA" id="ARBA00049187"/>
    </source>
</evidence>
<dbReference type="PANTHER" id="PTHR22912:SF160">
    <property type="entry name" value="DIHYDROLIPOYL DEHYDROGENASE"/>
    <property type="match status" value="1"/>
</dbReference>
<keyword evidence="12" id="KW-0547">Nucleotide-binding</keyword>
<dbReference type="GO" id="GO:0006103">
    <property type="term" value="P:2-oxoglutarate metabolic process"/>
    <property type="evidence" value="ECO:0007669"/>
    <property type="project" value="TreeGrafter"/>
</dbReference>
<evidence type="ECO:0000313" key="18">
    <source>
        <dbReference type="Proteomes" id="UP000427906"/>
    </source>
</evidence>
<feature type="binding site" evidence="12">
    <location>
        <position position="205"/>
    </location>
    <ligand>
        <name>NAD(+)</name>
        <dbReference type="ChEBI" id="CHEBI:57540"/>
    </ligand>
</feature>
<dbReference type="NCBIfam" id="TIGR01350">
    <property type="entry name" value="lipoamide_DH"/>
    <property type="match status" value="1"/>
</dbReference>
<dbReference type="SUPFAM" id="SSF55424">
    <property type="entry name" value="FAD/NAD-linked reductases, dimerisation (C-terminal) domain"/>
    <property type="match status" value="1"/>
</dbReference>
<keyword evidence="6 14" id="KW-0560">Oxidoreductase</keyword>
<feature type="disulfide bond" description="Redox-active" evidence="13">
    <location>
        <begin position="44"/>
        <end position="49"/>
    </location>
</feature>
<evidence type="ECO:0000256" key="12">
    <source>
        <dbReference type="PIRSR" id="PIRSR000350-3"/>
    </source>
</evidence>
<dbReference type="AlphaFoldDB" id="A0A5K7YR19"/>
<dbReference type="InterPro" id="IPR006258">
    <property type="entry name" value="Lipoamide_DH"/>
</dbReference>
<evidence type="ECO:0000256" key="5">
    <source>
        <dbReference type="ARBA" id="ARBA00022827"/>
    </source>
</evidence>
<evidence type="ECO:0000256" key="2">
    <source>
        <dbReference type="ARBA" id="ARBA00012608"/>
    </source>
</evidence>
<dbReference type="InterPro" id="IPR016156">
    <property type="entry name" value="FAD/NAD-linked_Rdtase_dimer_sf"/>
</dbReference>
<dbReference type="RefSeq" id="WP_155318307.1">
    <property type="nucleotide sequence ID" value="NZ_AP021874.1"/>
</dbReference>
<evidence type="ECO:0000256" key="7">
    <source>
        <dbReference type="ARBA" id="ARBA00023027"/>
    </source>
</evidence>
<evidence type="ECO:0000256" key="9">
    <source>
        <dbReference type="ARBA" id="ARBA00023284"/>
    </source>
</evidence>
<evidence type="ECO:0000259" key="15">
    <source>
        <dbReference type="Pfam" id="PF02852"/>
    </source>
</evidence>
<feature type="domain" description="Pyridine nucleotide-disulphide oxidoreductase dimerisation" evidence="15">
    <location>
        <begin position="348"/>
        <end position="457"/>
    </location>
</feature>
<keyword evidence="7 12" id="KW-0520">NAD</keyword>
<protein>
    <recommendedName>
        <fullName evidence="3 14">Dihydrolipoyl dehydrogenase</fullName>
        <ecNumber evidence="2 14">1.8.1.4</ecNumber>
    </recommendedName>
</protein>
<dbReference type="OrthoDB" id="9786429at2"/>
<keyword evidence="5 12" id="KW-0274">FAD</keyword>
<keyword evidence="18" id="KW-1185">Reference proteome</keyword>
<dbReference type="PANTHER" id="PTHR22912">
    <property type="entry name" value="DISULFIDE OXIDOREDUCTASE"/>
    <property type="match status" value="1"/>
</dbReference>
<keyword evidence="9 14" id="KW-0676">Redox-active center</keyword>
<dbReference type="InterPro" id="IPR036188">
    <property type="entry name" value="FAD/NAD-bd_sf"/>
</dbReference>
<dbReference type="GO" id="GO:0004148">
    <property type="term" value="F:dihydrolipoyl dehydrogenase (NADH) activity"/>
    <property type="evidence" value="ECO:0007669"/>
    <property type="project" value="UniProtKB-EC"/>
</dbReference>
<evidence type="ECO:0000256" key="3">
    <source>
        <dbReference type="ARBA" id="ARBA00016961"/>
    </source>
</evidence>
<comment type="cofactor">
    <cofactor evidence="12 14">
        <name>FAD</name>
        <dbReference type="ChEBI" id="CHEBI:57692"/>
    </cofactor>
    <text evidence="12 14">Binds 1 FAD per subunit.</text>
</comment>
<dbReference type="PRINTS" id="PR00368">
    <property type="entry name" value="FADPNR"/>
</dbReference>
<organism evidence="17 18">
    <name type="scientific">Desulfosarcina alkanivorans</name>
    <dbReference type="NCBI Taxonomy" id="571177"/>
    <lineage>
        <taxon>Bacteria</taxon>
        <taxon>Pseudomonadati</taxon>
        <taxon>Thermodesulfobacteriota</taxon>
        <taxon>Desulfobacteria</taxon>
        <taxon>Desulfobacterales</taxon>
        <taxon>Desulfosarcinaceae</taxon>
        <taxon>Desulfosarcina</taxon>
    </lineage>
</organism>
<comment type="catalytic activity">
    <reaction evidence="10 14">
        <text>N(6)-[(R)-dihydrolipoyl]-L-lysyl-[protein] + NAD(+) = N(6)-[(R)-lipoyl]-L-lysyl-[protein] + NADH + H(+)</text>
        <dbReference type="Rhea" id="RHEA:15045"/>
        <dbReference type="Rhea" id="RHEA-COMP:10474"/>
        <dbReference type="Rhea" id="RHEA-COMP:10475"/>
        <dbReference type="ChEBI" id="CHEBI:15378"/>
        <dbReference type="ChEBI" id="CHEBI:57540"/>
        <dbReference type="ChEBI" id="CHEBI:57945"/>
        <dbReference type="ChEBI" id="CHEBI:83099"/>
        <dbReference type="ChEBI" id="CHEBI:83100"/>
        <dbReference type="EC" id="1.8.1.4"/>
    </reaction>
</comment>
<dbReference type="InterPro" id="IPR023753">
    <property type="entry name" value="FAD/NAD-binding_dom"/>
</dbReference>
<feature type="binding site" evidence="12">
    <location>
        <begin position="145"/>
        <end position="147"/>
    </location>
    <ligand>
        <name>FAD</name>
        <dbReference type="ChEBI" id="CHEBI:57692"/>
    </ligand>
</feature>
<evidence type="ECO:0000256" key="6">
    <source>
        <dbReference type="ARBA" id="ARBA00023002"/>
    </source>
</evidence>
<feature type="binding site" evidence="12">
    <location>
        <position position="53"/>
    </location>
    <ligand>
        <name>FAD</name>
        <dbReference type="ChEBI" id="CHEBI:57692"/>
    </ligand>
</feature>
<dbReference type="PRINTS" id="PR00411">
    <property type="entry name" value="PNDRDTASEI"/>
</dbReference>
<dbReference type="EMBL" id="AP021874">
    <property type="protein sequence ID" value="BBO70349.1"/>
    <property type="molecule type" value="Genomic_DNA"/>
</dbReference>
<feature type="binding site" evidence="12">
    <location>
        <position position="314"/>
    </location>
    <ligand>
        <name>FAD</name>
        <dbReference type="ChEBI" id="CHEBI:57692"/>
    </ligand>
</feature>
<feature type="binding site" evidence="12">
    <location>
        <begin position="320"/>
        <end position="323"/>
    </location>
    <ligand>
        <name>FAD</name>
        <dbReference type="ChEBI" id="CHEBI:57692"/>
    </ligand>
</feature>
<dbReference type="EC" id="1.8.1.4" evidence="2 14"/>
<evidence type="ECO:0000256" key="1">
    <source>
        <dbReference type="ARBA" id="ARBA00007532"/>
    </source>
</evidence>
<comment type="similarity">
    <text evidence="1 14">Belongs to the class-I pyridine nucleotide-disulfide oxidoreductase family.</text>
</comment>
<feature type="domain" description="FAD/NAD(P)-binding" evidence="16">
    <location>
        <begin position="7"/>
        <end position="329"/>
    </location>
</feature>
<reference evidence="17 18" key="1">
    <citation type="submission" date="2019-11" db="EMBL/GenBank/DDBJ databases">
        <title>Comparative genomics of hydrocarbon-degrading Desulfosarcina strains.</title>
        <authorList>
            <person name="Watanabe M."/>
            <person name="Kojima H."/>
            <person name="Fukui M."/>
        </authorList>
    </citation>
    <scope>NUCLEOTIDE SEQUENCE [LARGE SCALE GENOMIC DNA]</scope>
    <source>
        <strain evidence="17 18">PL12</strain>
    </source>
</reference>
<evidence type="ECO:0000256" key="14">
    <source>
        <dbReference type="RuleBase" id="RU003692"/>
    </source>
</evidence>
<dbReference type="SUPFAM" id="SSF51905">
    <property type="entry name" value="FAD/NAD(P)-binding domain"/>
    <property type="match status" value="1"/>
</dbReference>
<gene>
    <name evidence="17" type="primary">lpdA</name>
    <name evidence="17" type="ORF">DSCA_42790</name>
</gene>
<comment type="miscellaneous">
    <text evidence="14">The active site is a redox-active disulfide bond.</text>
</comment>
<accession>A0A5K7YR19</accession>
<dbReference type="Proteomes" id="UP000427906">
    <property type="component" value="Chromosome"/>
</dbReference>
<evidence type="ECO:0000256" key="11">
    <source>
        <dbReference type="PIRSR" id="PIRSR000350-2"/>
    </source>
</evidence>
<dbReference type="PIRSF" id="PIRSF000350">
    <property type="entry name" value="Mercury_reductase_MerA"/>
    <property type="match status" value="1"/>
</dbReference>
<feature type="active site" description="Proton acceptor" evidence="11">
    <location>
        <position position="446"/>
    </location>
</feature>
<keyword evidence="8" id="KW-1015">Disulfide bond</keyword>
<sequence>MEDNNTQVAVIGAGPGGYAAAFLAADMGMAVTLIDPAENPGGVCLYRGCIPSKALLHVSRLIDEASHAADWGVSFGKPKIDIQRMRAWKSEIIDGLTGGLGRLVAQRKINHVRATARFMDDHTLSLADMEGKTSTLGFAHAVLATGSAAVDIPLFPADSDRIWNSKKALDLETVPTTLLVVGGGYIGLELGSVYAALGSDVTVVEMLPHLLAGADRDLVRFLARRLTDRFKAILLGTTVAAAKVQKNGVKVTFGGQDDKPLTRLFQRVLVAVGRRPRSAGLGLETAGVTLDEGGFVKIDAHCRTAAQHIFAIGDVAGQPMLAHKAAYEARIAVETIAGKNVIADPAAIPAVVFTDPEVAWTGLTESAAKTGGTAVEVTRFPWAASGRAVSLGRSDGLTKLVIDPASERLLGAGIVGPGAGELIAEATLAIEMGANATDLGLTIHPHPTLAETLKEAADIFHGTATHYYRPKRKKKNE</sequence>
<feature type="binding site" evidence="12">
    <location>
        <begin position="182"/>
        <end position="189"/>
    </location>
    <ligand>
        <name>NAD(+)</name>
        <dbReference type="ChEBI" id="CHEBI:57540"/>
    </ligand>
</feature>
<evidence type="ECO:0000256" key="8">
    <source>
        <dbReference type="ARBA" id="ARBA00023157"/>
    </source>
</evidence>
<dbReference type="Pfam" id="PF07992">
    <property type="entry name" value="Pyr_redox_2"/>
    <property type="match status" value="1"/>
</dbReference>
<keyword evidence="4 14" id="KW-0285">Flavoprotein</keyword>
<dbReference type="Gene3D" id="3.30.390.30">
    <property type="match status" value="1"/>
</dbReference>
<evidence type="ECO:0000256" key="4">
    <source>
        <dbReference type="ARBA" id="ARBA00022630"/>
    </source>
</evidence>
<dbReference type="GO" id="GO:0050660">
    <property type="term" value="F:flavin adenine dinucleotide binding"/>
    <property type="evidence" value="ECO:0007669"/>
    <property type="project" value="InterPro"/>
</dbReference>
<evidence type="ECO:0000259" key="16">
    <source>
        <dbReference type="Pfam" id="PF07992"/>
    </source>
</evidence>
<dbReference type="FunFam" id="3.30.390.30:FF:000001">
    <property type="entry name" value="Dihydrolipoyl dehydrogenase"/>
    <property type="match status" value="1"/>
</dbReference>
<dbReference type="InterPro" id="IPR012999">
    <property type="entry name" value="Pyr_OxRdtase_I_AS"/>
</dbReference>
<feature type="binding site" evidence="12">
    <location>
        <position position="273"/>
    </location>
    <ligand>
        <name>NAD(+)</name>
        <dbReference type="ChEBI" id="CHEBI:57540"/>
    </ligand>
</feature>
<dbReference type="InterPro" id="IPR004099">
    <property type="entry name" value="Pyr_nucl-diS_OxRdtase_dimer"/>
</dbReference>
<dbReference type="InterPro" id="IPR001100">
    <property type="entry name" value="Pyr_nuc-diS_OxRdtase"/>
</dbReference>
<evidence type="ECO:0000313" key="17">
    <source>
        <dbReference type="EMBL" id="BBO70349.1"/>
    </source>
</evidence>
<dbReference type="Pfam" id="PF02852">
    <property type="entry name" value="Pyr_redox_dim"/>
    <property type="match status" value="1"/>
</dbReference>
<dbReference type="Gene3D" id="3.50.50.60">
    <property type="entry name" value="FAD/NAD(P)-binding domain"/>
    <property type="match status" value="2"/>
</dbReference>
<proteinExistence type="inferred from homology"/>
<evidence type="ECO:0000256" key="13">
    <source>
        <dbReference type="PIRSR" id="PIRSR000350-4"/>
    </source>
</evidence>
<dbReference type="PROSITE" id="PS00076">
    <property type="entry name" value="PYRIDINE_REDOX_1"/>
    <property type="match status" value="1"/>
</dbReference>